<evidence type="ECO:0000313" key="1">
    <source>
        <dbReference type="EnsemblMetazoa" id="GPPI043525-PA"/>
    </source>
</evidence>
<proteinExistence type="predicted"/>
<accession>A0A1B0BXJ6</accession>
<evidence type="ECO:0000313" key="2">
    <source>
        <dbReference type="Proteomes" id="UP000092460"/>
    </source>
</evidence>
<dbReference type="EnsemblMetazoa" id="GPPI043525-RA">
    <property type="protein sequence ID" value="GPPI043525-PA"/>
    <property type="gene ID" value="GPPI043525"/>
</dbReference>
<keyword evidence="2" id="KW-1185">Reference proteome</keyword>
<dbReference type="AlphaFoldDB" id="A0A1B0BXJ6"/>
<organism evidence="1 2">
    <name type="scientific">Glossina palpalis gambiensis</name>
    <dbReference type="NCBI Taxonomy" id="67801"/>
    <lineage>
        <taxon>Eukaryota</taxon>
        <taxon>Metazoa</taxon>
        <taxon>Ecdysozoa</taxon>
        <taxon>Arthropoda</taxon>
        <taxon>Hexapoda</taxon>
        <taxon>Insecta</taxon>
        <taxon>Pterygota</taxon>
        <taxon>Neoptera</taxon>
        <taxon>Endopterygota</taxon>
        <taxon>Diptera</taxon>
        <taxon>Brachycera</taxon>
        <taxon>Muscomorpha</taxon>
        <taxon>Hippoboscoidea</taxon>
        <taxon>Glossinidae</taxon>
        <taxon>Glossina</taxon>
    </lineage>
</organism>
<dbReference type="Proteomes" id="UP000092460">
    <property type="component" value="Unassembled WGS sequence"/>
</dbReference>
<reference evidence="2" key="1">
    <citation type="submission" date="2015-01" db="EMBL/GenBank/DDBJ databases">
        <authorList>
            <person name="Aksoy S."/>
            <person name="Warren W."/>
            <person name="Wilson R.K."/>
        </authorList>
    </citation>
    <scope>NUCLEOTIDE SEQUENCE [LARGE SCALE GENOMIC DNA]</scope>
    <source>
        <strain evidence="2">IAEA</strain>
    </source>
</reference>
<dbReference type="VEuPathDB" id="VectorBase:GPPI043525"/>
<reference evidence="1" key="2">
    <citation type="submission" date="2020-05" db="UniProtKB">
        <authorList>
            <consortium name="EnsemblMetazoa"/>
        </authorList>
    </citation>
    <scope>IDENTIFICATION</scope>
    <source>
        <strain evidence="1">IAEA</strain>
    </source>
</reference>
<protein>
    <submittedName>
        <fullName evidence="1">Uncharacterized protein</fullName>
    </submittedName>
</protein>
<dbReference type="EMBL" id="JXJN01022249">
    <property type="status" value="NOT_ANNOTATED_CDS"/>
    <property type="molecule type" value="Genomic_DNA"/>
</dbReference>
<name>A0A1B0BXJ6_9MUSC</name>
<sequence>MAIHVFRNSAVKSNYRRFLVNHLHPALHFQCEDIRAFVSLSSFIKSIYSSSTSKSGAYDPTSGYIIQLCLEDAAASGFGFDLAFADLALLALPFSELPKSGALPANDEPVLDGLIPSIWPLLGTTEGTPRIAVGSSGGRHLSSKTQKTGIMPVAWCADSDESSVGVYCDGFSRRLFLLYGAVVGQFKV</sequence>